<dbReference type="Proteomes" id="UP000058599">
    <property type="component" value="Chromosome"/>
</dbReference>
<evidence type="ECO:0000259" key="6">
    <source>
        <dbReference type="Pfam" id="PF13505"/>
    </source>
</evidence>
<comment type="similarity">
    <text evidence="4">Belongs to the Omp25/RopB family.</text>
</comment>
<dbReference type="PANTHER" id="PTHR34001:SF3">
    <property type="entry name" value="BLL7405 PROTEIN"/>
    <property type="match status" value="1"/>
</dbReference>
<reference evidence="7 8" key="1">
    <citation type="journal article" date="2016" name="BMC Genomics">
        <title>Genomic analysis of the nitrate-respiring Sphingopyxis granuli (formerly Sphingomonas macrogoltabida) strain TFA.</title>
        <authorList>
            <person name="Garcia-Romero I."/>
            <person name="Perez-Pulido A.J."/>
            <person name="Gonzalez-Flores Y.E."/>
            <person name="Reyes-Ramirez F."/>
            <person name="Santero E."/>
            <person name="Floriano B."/>
        </authorList>
    </citation>
    <scope>NUCLEOTIDE SEQUENCE [LARGE SCALE GENOMIC DNA]</scope>
    <source>
        <strain evidence="7 8">TFA</strain>
    </source>
</reference>
<dbReference type="InterPro" id="IPR011250">
    <property type="entry name" value="OMP/PagP_B-barrel"/>
</dbReference>
<proteinExistence type="inferred from homology"/>
<evidence type="ECO:0000313" key="7">
    <source>
        <dbReference type="EMBL" id="AMG73839.1"/>
    </source>
</evidence>
<evidence type="ECO:0000256" key="2">
    <source>
        <dbReference type="ARBA" id="ARBA00022729"/>
    </source>
</evidence>
<feature type="chain" id="PRO_5041642351" evidence="5">
    <location>
        <begin position="21"/>
        <end position="202"/>
    </location>
</feature>
<dbReference type="EMBL" id="CP012199">
    <property type="protein sequence ID" value="AMG73839.1"/>
    <property type="molecule type" value="Genomic_DNA"/>
</dbReference>
<dbReference type="Gene3D" id="2.40.160.20">
    <property type="match status" value="1"/>
</dbReference>
<name>A0AA86L297_9SPHN</name>
<evidence type="ECO:0000256" key="5">
    <source>
        <dbReference type="SAM" id="SignalP"/>
    </source>
</evidence>
<dbReference type="InterPro" id="IPR027385">
    <property type="entry name" value="Beta-barrel_OMP"/>
</dbReference>
<evidence type="ECO:0000256" key="3">
    <source>
        <dbReference type="ARBA" id="ARBA00023136"/>
    </source>
</evidence>
<keyword evidence="8" id="KW-1185">Reference proteome</keyword>
<organism evidence="7 8">
    <name type="scientific">Sphingopyxis granuli</name>
    <dbReference type="NCBI Taxonomy" id="267128"/>
    <lineage>
        <taxon>Bacteria</taxon>
        <taxon>Pseudomonadati</taxon>
        <taxon>Pseudomonadota</taxon>
        <taxon>Alphaproteobacteria</taxon>
        <taxon>Sphingomonadales</taxon>
        <taxon>Sphingomonadaceae</taxon>
        <taxon>Sphingopyxis</taxon>
    </lineage>
</organism>
<dbReference type="GO" id="GO:0016020">
    <property type="term" value="C:membrane"/>
    <property type="evidence" value="ECO:0007669"/>
    <property type="project" value="UniProtKB-SubCell"/>
</dbReference>
<dbReference type="SUPFAM" id="SSF56925">
    <property type="entry name" value="OMPA-like"/>
    <property type="match status" value="1"/>
</dbReference>
<evidence type="ECO:0000256" key="1">
    <source>
        <dbReference type="ARBA" id="ARBA00004370"/>
    </source>
</evidence>
<sequence length="202" mass="20857">MKKAVFAVLATCVVSVPAYAQEDASLGGAKVGLVAGYDSVKLSLDGESASKGGFAYGLTAGYDFDLGNAVVGVEAELADSTAKESVTDILEAGDEASISASRDLYVGARVGFAVGSNVLLYAKGGYTNVRIKARYADSTGSISDSDTLDGFRVGAGAELVGQINFARLEYRYSDYGEYSSGGFDTGISASRHQIVATGGFRF</sequence>
<keyword evidence="3" id="KW-0472">Membrane</keyword>
<evidence type="ECO:0000313" key="8">
    <source>
        <dbReference type="Proteomes" id="UP000058599"/>
    </source>
</evidence>
<gene>
    <name evidence="7" type="ORF">SGRAN_1450</name>
</gene>
<dbReference type="AlphaFoldDB" id="A0AA86L297"/>
<feature type="signal peptide" evidence="5">
    <location>
        <begin position="1"/>
        <end position="20"/>
    </location>
</feature>
<feature type="domain" description="Outer membrane protein beta-barrel" evidence="6">
    <location>
        <begin position="6"/>
        <end position="186"/>
    </location>
</feature>
<evidence type="ECO:0000256" key="4">
    <source>
        <dbReference type="ARBA" id="ARBA00038306"/>
    </source>
</evidence>
<dbReference type="PANTHER" id="PTHR34001">
    <property type="entry name" value="BLL7405 PROTEIN"/>
    <property type="match status" value="1"/>
</dbReference>
<protein>
    <submittedName>
        <fullName evidence="7">Opacity protein and related surface antigens-like protein</fullName>
    </submittedName>
</protein>
<comment type="subcellular location">
    <subcellularLocation>
        <location evidence="1">Membrane</location>
    </subcellularLocation>
</comment>
<dbReference type="InterPro" id="IPR051692">
    <property type="entry name" value="OMP-like"/>
</dbReference>
<dbReference type="Pfam" id="PF13505">
    <property type="entry name" value="OMP_b-brl"/>
    <property type="match status" value="1"/>
</dbReference>
<accession>A0AA86L297</accession>
<dbReference type="KEGG" id="sgi:SGRAN_1450"/>
<keyword evidence="2 5" id="KW-0732">Signal</keyword>